<organism evidence="1">
    <name type="scientific">marine sediment metagenome</name>
    <dbReference type="NCBI Taxonomy" id="412755"/>
    <lineage>
        <taxon>unclassified sequences</taxon>
        <taxon>metagenomes</taxon>
        <taxon>ecological metagenomes</taxon>
    </lineage>
</organism>
<proteinExistence type="predicted"/>
<reference evidence="1" key="1">
    <citation type="journal article" date="2014" name="Front. Microbiol.">
        <title>High frequency of phylogenetically diverse reductive dehalogenase-homologous genes in deep subseafloor sedimentary metagenomes.</title>
        <authorList>
            <person name="Kawai M."/>
            <person name="Futagami T."/>
            <person name="Toyoda A."/>
            <person name="Takaki Y."/>
            <person name="Nishi S."/>
            <person name="Hori S."/>
            <person name="Arai W."/>
            <person name="Tsubouchi T."/>
            <person name="Morono Y."/>
            <person name="Uchiyama I."/>
            <person name="Ito T."/>
            <person name="Fujiyama A."/>
            <person name="Inagaki F."/>
            <person name="Takami H."/>
        </authorList>
    </citation>
    <scope>NUCLEOTIDE SEQUENCE</scope>
    <source>
        <strain evidence="1">Expedition CK06-06</strain>
    </source>
</reference>
<comment type="caution">
    <text evidence="1">The sequence shown here is derived from an EMBL/GenBank/DDBJ whole genome shotgun (WGS) entry which is preliminary data.</text>
</comment>
<sequence>ENFRVNPKNRCYICKTGLYKDIIKIKEERNFDLILDGSNIDDLSDYRPGMQALKELNITTPYIDFKINKQEIREICKYFNLDVQSKPSMACFSSRIPYDQDINEEKLDMIREAETFLRNTYNLNQLRVRLHEGKLARIELMPEDIMKVMTNENIKKIKTKLKQLGFCYITIDLEGFRSGSLNEVLAFNEED</sequence>
<evidence type="ECO:0000313" key="1">
    <source>
        <dbReference type="EMBL" id="GAI60227.1"/>
    </source>
</evidence>
<name>X1PVE4_9ZZZZ</name>
<dbReference type="InterPro" id="IPR014729">
    <property type="entry name" value="Rossmann-like_a/b/a_fold"/>
</dbReference>
<dbReference type="NCBIfam" id="TIGR00268">
    <property type="entry name" value="ATP-dependent sacrificial sulfur transferase LarE"/>
    <property type="match status" value="1"/>
</dbReference>
<dbReference type="EMBL" id="BARW01004134">
    <property type="protein sequence ID" value="GAI60227.1"/>
    <property type="molecule type" value="Genomic_DNA"/>
</dbReference>
<dbReference type="GO" id="GO:0016783">
    <property type="term" value="F:sulfurtransferase activity"/>
    <property type="evidence" value="ECO:0007669"/>
    <property type="project" value="InterPro"/>
</dbReference>
<dbReference type="InterPro" id="IPR052188">
    <property type="entry name" value="Ni-pincer_cofactor_biosynth"/>
</dbReference>
<dbReference type="InterPro" id="IPR005232">
    <property type="entry name" value="LarE"/>
</dbReference>
<dbReference type="PANTHER" id="PTHR43169:SF2">
    <property type="entry name" value="NAD_GMP SYNTHASE DOMAIN-CONTAINING PROTEIN"/>
    <property type="match status" value="1"/>
</dbReference>
<dbReference type="PANTHER" id="PTHR43169">
    <property type="entry name" value="EXSB FAMILY PROTEIN"/>
    <property type="match status" value="1"/>
</dbReference>
<feature type="non-terminal residue" evidence="1">
    <location>
        <position position="1"/>
    </location>
</feature>
<dbReference type="AlphaFoldDB" id="X1PVE4"/>
<protein>
    <recommendedName>
        <fullName evidence="2">ATP-dependent sacrificial sulfur transferase LarE</fullName>
    </recommendedName>
</protein>
<gene>
    <name evidence="1" type="ORF">S12H4_09932</name>
</gene>
<dbReference type="Gene3D" id="3.40.50.620">
    <property type="entry name" value="HUPs"/>
    <property type="match status" value="1"/>
</dbReference>
<dbReference type="SUPFAM" id="SSF52402">
    <property type="entry name" value="Adenine nucleotide alpha hydrolases-like"/>
    <property type="match status" value="1"/>
</dbReference>
<evidence type="ECO:0008006" key="2">
    <source>
        <dbReference type="Google" id="ProtNLM"/>
    </source>
</evidence>
<accession>X1PVE4</accession>